<protein>
    <submittedName>
        <fullName evidence="11">Transposase</fullName>
    </submittedName>
</protein>
<keyword evidence="5" id="KW-0862">Zinc</keyword>
<keyword evidence="6" id="KW-0238">DNA-binding</keyword>
<dbReference type="PANTHER" id="PTHR30405:SF11">
    <property type="entry name" value="RNA-GUIDED DNA ENDONUCLEASE RV2885C-RELATED"/>
    <property type="match status" value="1"/>
</dbReference>
<evidence type="ECO:0000259" key="8">
    <source>
        <dbReference type="Pfam" id="PF01385"/>
    </source>
</evidence>
<gene>
    <name evidence="11" type="ORF">JOC49_002310</name>
</gene>
<dbReference type="EMBL" id="JAFBDT010000029">
    <property type="protein sequence ID" value="MBM7562749.1"/>
    <property type="molecule type" value="Genomic_DNA"/>
</dbReference>
<evidence type="ECO:0000313" key="11">
    <source>
        <dbReference type="EMBL" id="MBM7562749.1"/>
    </source>
</evidence>
<feature type="domain" description="Probable transposase IS891/IS1136/IS1341" evidence="8">
    <location>
        <begin position="146"/>
        <end position="260"/>
    </location>
</feature>
<feature type="domain" description="Cas12f1-like TNB" evidence="9">
    <location>
        <begin position="273"/>
        <end position="340"/>
    </location>
</feature>
<evidence type="ECO:0000256" key="7">
    <source>
        <dbReference type="ARBA" id="ARBA00023172"/>
    </source>
</evidence>
<proteinExistence type="inferred from homology"/>
<accession>A0ABS2MTJ2</accession>
<comment type="caution">
    <text evidence="11">The sequence shown here is derived from an EMBL/GenBank/DDBJ whole genome shotgun (WGS) entry which is preliminary data.</text>
</comment>
<evidence type="ECO:0000256" key="6">
    <source>
        <dbReference type="ARBA" id="ARBA00023125"/>
    </source>
</evidence>
<evidence type="ECO:0000256" key="3">
    <source>
        <dbReference type="ARBA" id="ARBA00022578"/>
    </source>
</evidence>
<evidence type="ECO:0000256" key="1">
    <source>
        <dbReference type="ARBA" id="ARBA00008761"/>
    </source>
</evidence>
<comment type="similarity">
    <text evidence="1">In the C-terminal section; belongs to the transposase 35 family.</text>
</comment>
<dbReference type="InterPro" id="IPR021027">
    <property type="entry name" value="Transposase_put_HTH"/>
</dbReference>
<dbReference type="Pfam" id="PF07282">
    <property type="entry name" value="Cas12f1-like_TNB"/>
    <property type="match status" value="1"/>
</dbReference>
<dbReference type="InterPro" id="IPR010095">
    <property type="entry name" value="Cas12f1-like_TNB"/>
</dbReference>
<evidence type="ECO:0000256" key="2">
    <source>
        <dbReference type="ARBA" id="ARBA00011044"/>
    </source>
</evidence>
<reference evidence="11 12" key="1">
    <citation type="submission" date="2021-01" db="EMBL/GenBank/DDBJ databases">
        <title>Genomic Encyclopedia of Type Strains, Phase IV (KMG-IV): sequencing the most valuable type-strain genomes for metagenomic binning, comparative biology and taxonomic classification.</title>
        <authorList>
            <person name="Goeker M."/>
        </authorList>
    </citation>
    <scope>NUCLEOTIDE SEQUENCE [LARGE SCALE GENOMIC DNA]</scope>
    <source>
        <strain evidence="11 12">DSM 24436</strain>
    </source>
</reference>
<name>A0ABS2MTJ2_9FIRM</name>
<evidence type="ECO:0000259" key="9">
    <source>
        <dbReference type="Pfam" id="PF07282"/>
    </source>
</evidence>
<dbReference type="Pfam" id="PF01385">
    <property type="entry name" value="OrfB_IS605"/>
    <property type="match status" value="1"/>
</dbReference>
<evidence type="ECO:0000256" key="4">
    <source>
        <dbReference type="ARBA" id="ARBA00022723"/>
    </source>
</evidence>
<dbReference type="RefSeq" id="WP_204665176.1">
    <property type="nucleotide sequence ID" value="NZ_JAFBDT010000029.1"/>
</dbReference>
<keyword evidence="12" id="KW-1185">Reference proteome</keyword>
<dbReference type="PANTHER" id="PTHR30405">
    <property type="entry name" value="TRANSPOSASE"/>
    <property type="match status" value="1"/>
</dbReference>
<dbReference type="Pfam" id="PF12323">
    <property type="entry name" value="HTH_OrfB_IS605"/>
    <property type="match status" value="1"/>
</dbReference>
<keyword evidence="3" id="KW-0815">Transposition</keyword>
<keyword evidence="4" id="KW-0479">Metal-binding</keyword>
<dbReference type="InterPro" id="IPR051399">
    <property type="entry name" value="RNA-guided_DNA_endo/Transpos"/>
</dbReference>
<comment type="similarity">
    <text evidence="2">In the N-terminal section; belongs to the transposase 2 family.</text>
</comment>
<dbReference type="NCBIfam" id="TIGR01766">
    <property type="entry name" value="IS200/IS605 family accessory protein TnpB-like domain"/>
    <property type="match status" value="1"/>
</dbReference>
<keyword evidence="7" id="KW-0233">DNA recombination</keyword>
<sequence>EQEIFLAKTFGCVRFVYNKMLSDRIEYYKETGESLNNTPAQYKKEFEWLKEVDSLALANAQLNLNKAYKNFFRDKSVGFPKFKSRKSNHRSYTTNSVNGNIKLEDGNLTLPKLKAVKIKQHREVPKNYKLKSVTISKTPTGKYFASILYEYDKDIEPVKPESFLGLDYSMKELFITSDGVSAEYPRYYRLSLEKLKKEQRKLSKCEIGSNNRNKQRMKVAKLHEKVANQRTDFLHKASRQITNAVDAVCIEDLSMKGMSQALNFGKSVSDNSFGAFTSMLDYKLKEQGKQLIKIDKWFPSSKMCSGCGQIKDTLSLSERTYHCEHCGLIVDRDYNASINIRNEGMRILSA</sequence>
<evidence type="ECO:0000259" key="10">
    <source>
        <dbReference type="Pfam" id="PF12323"/>
    </source>
</evidence>
<dbReference type="InterPro" id="IPR001959">
    <property type="entry name" value="Transposase"/>
</dbReference>
<dbReference type="Proteomes" id="UP000767854">
    <property type="component" value="Unassembled WGS sequence"/>
</dbReference>
<dbReference type="NCBIfam" id="NF040570">
    <property type="entry name" value="guided_TnpB"/>
    <property type="match status" value="1"/>
</dbReference>
<organism evidence="11 12">
    <name type="scientific">Fusibacter tunisiensis</name>
    <dbReference type="NCBI Taxonomy" id="1008308"/>
    <lineage>
        <taxon>Bacteria</taxon>
        <taxon>Bacillati</taxon>
        <taxon>Bacillota</taxon>
        <taxon>Clostridia</taxon>
        <taxon>Eubacteriales</taxon>
        <taxon>Eubacteriales Family XII. Incertae Sedis</taxon>
        <taxon>Fusibacter</taxon>
    </lineage>
</organism>
<feature type="non-terminal residue" evidence="11">
    <location>
        <position position="1"/>
    </location>
</feature>
<feature type="domain" description="Transposase putative helix-turn-helix" evidence="10">
    <location>
        <begin position="1"/>
        <end position="32"/>
    </location>
</feature>
<evidence type="ECO:0000256" key="5">
    <source>
        <dbReference type="ARBA" id="ARBA00022833"/>
    </source>
</evidence>
<evidence type="ECO:0000313" key="12">
    <source>
        <dbReference type="Proteomes" id="UP000767854"/>
    </source>
</evidence>